<evidence type="ECO:0000256" key="5">
    <source>
        <dbReference type="ARBA" id="ARBA00023125"/>
    </source>
</evidence>
<name>A0AAP5IFT7_9CYAN</name>
<keyword evidence="4" id="KW-0862">Zinc</keyword>
<dbReference type="AlphaFoldDB" id="A0AAP5IFT7"/>
<feature type="domain" description="Probable transposase IS891/IS1136/IS1341" evidence="8">
    <location>
        <begin position="210"/>
        <end position="324"/>
    </location>
</feature>
<dbReference type="EMBL" id="JAALHA020000026">
    <property type="protein sequence ID" value="MDR9899649.1"/>
    <property type="molecule type" value="Genomic_DNA"/>
</dbReference>
<organism evidence="11 12">
    <name type="scientific">Aetokthonos hydrillicola Thurmond2011</name>
    <dbReference type="NCBI Taxonomy" id="2712845"/>
    <lineage>
        <taxon>Bacteria</taxon>
        <taxon>Bacillati</taxon>
        <taxon>Cyanobacteriota</taxon>
        <taxon>Cyanophyceae</taxon>
        <taxon>Nostocales</taxon>
        <taxon>Hapalosiphonaceae</taxon>
        <taxon>Aetokthonos</taxon>
    </lineage>
</organism>
<evidence type="ECO:0000259" key="10">
    <source>
        <dbReference type="Pfam" id="PF12323"/>
    </source>
</evidence>
<evidence type="ECO:0000256" key="6">
    <source>
        <dbReference type="ARBA" id="ARBA00023172"/>
    </source>
</evidence>
<dbReference type="GO" id="GO:0006310">
    <property type="term" value="P:DNA recombination"/>
    <property type="evidence" value="ECO:0007669"/>
    <property type="project" value="UniProtKB-KW"/>
</dbReference>
<evidence type="ECO:0000256" key="3">
    <source>
        <dbReference type="ARBA" id="ARBA00022723"/>
    </source>
</evidence>
<keyword evidence="5" id="KW-0238">DNA-binding</keyword>
<evidence type="ECO:0000256" key="2">
    <source>
        <dbReference type="ARBA" id="ARBA00022578"/>
    </source>
</evidence>
<dbReference type="GO" id="GO:0032196">
    <property type="term" value="P:transposition"/>
    <property type="evidence" value="ECO:0007669"/>
    <property type="project" value="UniProtKB-KW"/>
</dbReference>
<keyword evidence="12" id="KW-1185">Reference proteome</keyword>
<evidence type="ECO:0000259" key="8">
    <source>
        <dbReference type="Pfam" id="PF01385"/>
    </source>
</evidence>
<evidence type="ECO:0000256" key="1">
    <source>
        <dbReference type="ARBA" id="ARBA00008761"/>
    </source>
</evidence>
<dbReference type="InterPro" id="IPR010095">
    <property type="entry name" value="Cas12f1-like_TNB"/>
</dbReference>
<dbReference type="Pfam" id="PF12323">
    <property type="entry name" value="HTH_OrfB_IS605"/>
    <property type="match status" value="1"/>
</dbReference>
<feature type="compositionally biased region" description="Basic and acidic residues" evidence="7">
    <location>
        <begin position="442"/>
        <end position="457"/>
    </location>
</feature>
<gene>
    <name evidence="11" type="ORF">G7B40_034585</name>
</gene>
<dbReference type="GO" id="GO:0003677">
    <property type="term" value="F:DNA binding"/>
    <property type="evidence" value="ECO:0007669"/>
    <property type="project" value="UniProtKB-KW"/>
</dbReference>
<comment type="similarity">
    <text evidence="1">In the C-terminal section; belongs to the transposase 35 family.</text>
</comment>
<reference evidence="12" key="1">
    <citation type="journal article" date="2021" name="Science">
        <title>Hunting the eagle killer: A cyanobacterial neurotoxin causes vacuolar myelinopathy.</title>
        <authorList>
            <person name="Breinlinger S."/>
            <person name="Phillips T.J."/>
            <person name="Haram B.N."/>
            <person name="Mares J."/>
            <person name="Martinez Yerena J.A."/>
            <person name="Hrouzek P."/>
            <person name="Sobotka R."/>
            <person name="Henderson W.M."/>
            <person name="Schmieder P."/>
            <person name="Williams S.M."/>
            <person name="Lauderdale J.D."/>
            <person name="Wilde H.D."/>
            <person name="Gerrin W."/>
            <person name="Kust A."/>
            <person name="Washington J.W."/>
            <person name="Wagner C."/>
            <person name="Geier B."/>
            <person name="Liebeke M."/>
            <person name="Enke H."/>
            <person name="Niedermeyer T.H.J."/>
            <person name="Wilde S.B."/>
        </authorList>
    </citation>
    <scope>NUCLEOTIDE SEQUENCE [LARGE SCALE GENOMIC DNA]</scope>
    <source>
        <strain evidence="12">Thurmond2011</strain>
    </source>
</reference>
<keyword evidence="3" id="KW-0479">Metal-binding</keyword>
<dbReference type="Pfam" id="PF01385">
    <property type="entry name" value="OrfB_IS605"/>
    <property type="match status" value="1"/>
</dbReference>
<dbReference type="Proteomes" id="UP000667802">
    <property type="component" value="Unassembled WGS sequence"/>
</dbReference>
<proteinExistence type="inferred from homology"/>
<dbReference type="Pfam" id="PF07282">
    <property type="entry name" value="Cas12f1-like_TNB"/>
    <property type="match status" value="1"/>
</dbReference>
<evidence type="ECO:0000313" key="12">
    <source>
        <dbReference type="Proteomes" id="UP000667802"/>
    </source>
</evidence>
<keyword evidence="6" id="KW-0233">DNA recombination</keyword>
<dbReference type="NCBIfam" id="NF040570">
    <property type="entry name" value="guided_TnpB"/>
    <property type="match status" value="1"/>
</dbReference>
<comment type="caution">
    <text evidence="11">The sequence shown here is derived from an EMBL/GenBank/DDBJ whole genome shotgun (WGS) entry which is preliminary data.</text>
</comment>
<accession>A0AAP5IFT7</accession>
<dbReference type="NCBIfam" id="TIGR01766">
    <property type="entry name" value="IS200/IS605 family accessory protein TnpB-like domain"/>
    <property type="match status" value="1"/>
</dbReference>
<feature type="domain" description="Cas12f1-like TNB" evidence="9">
    <location>
        <begin position="357"/>
        <end position="422"/>
    </location>
</feature>
<feature type="region of interest" description="Disordered" evidence="7">
    <location>
        <begin position="436"/>
        <end position="479"/>
    </location>
</feature>
<sequence>MLTNYVYKLRPNVSQSNEMNHWIDMLRSQYNWCLADRITQYNQQFIHGDYCDIRTKGEACPLTCFVSKNGATGEPWKDSKVDKDGKTLNPRRSAGAIQITALPILKKARPWYAQIDATVLQQNITRLDKAYENFFNGSGFPKFKNRSTFSSFTYAVGVKVEGNKIYLPKLGWMRFFNSRPIPTGFTVKAATIRKRQDGWYVSVRIENKTVPDYIPKPLTEIKSVLGCDMGISKLVHLSDGYQVKNPKFSTNKKVKRRLKIRQRRVNRKVKGSKNRRKAAIRVGKLHKKIADKRQAYQWEVASLIASRNVDCIAIEDLNVSGMLKRCRPKVDEVTGRFLKNGQSAKKGLNRSISDASWNELTQKIEYMAVKSGKILIKVNPKHTSQKCNACGHVDASSRDKEKFICVACNHMAQADINAAKNIKELAVSNIASMVLGDSQKPGSRDSKRPKQRKETSTRRKGKRVEPGNLSDKDIERLVS</sequence>
<evidence type="ECO:0000256" key="7">
    <source>
        <dbReference type="SAM" id="MobiDB-lite"/>
    </source>
</evidence>
<feature type="compositionally biased region" description="Basic and acidic residues" evidence="7">
    <location>
        <begin position="470"/>
        <end position="479"/>
    </location>
</feature>
<evidence type="ECO:0000313" key="11">
    <source>
        <dbReference type="EMBL" id="MDR9899649.1"/>
    </source>
</evidence>
<keyword evidence="2" id="KW-0815">Transposition</keyword>
<evidence type="ECO:0000256" key="4">
    <source>
        <dbReference type="ARBA" id="ARBA00022833"/>
    </source>
</evidence>
<feature type="domain" description="Transposase putative helix-turn-helix" evidence="10">
    <location>
        <begin position="1"/>
        <end position="43"/>
    </location>
</feature>
<dbReference type="GO" id="GO:0046872">
    <property type="term" value="F:metal ion binding"/>
    <property type="evidence" value="ECO:0007669"/>
    <property type="project" value="UniProtKB-KW"/>
</dbReference>
<protein>
    <submittedName>
        <fullName evidence="11">Transposase</fullName>
    </submittedName>
</protein>
<dbReference type="RefSeq" id="WP_208339360.1">
    <property type="nucleotide sequence ID" value="NZ_CAWQFN010000520.1"/>
</dbReference>
<dbReference type="InterPro" id="IPR001959">
    <property type="entry name" value="Transposase"/>
</dbReference>
<dbReference type="InterPro" id="IPR021027">
    <property type="entry name" value="Transposase_put_HTH"/>
</dbReference>
<evidence type="ECO:0000259" key="9">
    <source>
        <dbReference type="Pfam" id="PF07282"/>
    </source>
</evidence>